<dbReference type="HOGENOM" id="CLU_1150313_0_0_9"/>
<dbReference type="Proteomes" id="UP000004910">
    <property type="component" value="Unassembled WGS sequence"/>
</dbReference>
<evidence type="ECO:0008006" key="3">
    <source>
        <dbReference type="Google" id="ProtNLM"/>
    </source>
</evidence>
<reference evidence="1" key="2">
    <citation type="submission" date="2014-06" db="EMBL/GenBank/DDBJ databases">
        <title>Draft genome sequence of Clostridium spiroforme (DSM 1552).</title>
        <authorList>
            <person name="Sudarsanam P."/>
            <person name="Ley R."/>
            <person name="Guruge J."/>
            <person name="Turnbaugh P.J."/>
            <person name="Mahowald M."/>
            <person name="Liep D."/>
            <person name="Gordon J."/>
        </authorList>
    </citation>
    <scope>NUCLEOTIDE SEQUENCE</scope>
    <source>
        <strain evidence="1">DSM 1552</strain>
    </source>
</reference>
<dbReference type="PROSITE" id="PS51257">
    <property type="entry name" value="PROKAR_LIPOPROTEIN"/>
    <property type="match status" value="1"/>
</dbReference>
<name>B1C4F6_9FIRM</name>
<accession>B1C4F6</accession>
<sequence>MEENKMLKKLCTLFISAGLIFGLTACSKTETKGNNTDSKDNKIEETSVNIKTVDDFQESQGLIKYFTIEDKNFSIPETVGEYANYLSQLGTVTLNDTGNSVDDEEIDANGISSMVAYLNVETSDGQSQHFPVRYENDTNKKAPVAEARVTQIEVKYDNLSTFDYEKVFDSIEVVTEDYTFKMDGKTNLYKFYNNLGDPEHATDGRLDYSDSLGYTYTFDCCNENRKGIFRGFIIKYPQPTE</sequence>
<dbReference type="AlphaFoldDB" id="B1C4F6"/>
<evidence type="ECO:0000313" key="1">
    <source>
        <dbReference type="EMBL" id="EDS73927.1"/>
    </source>
</evidence>
<dbReference type="STRING" id="428126.CLOSPI_02352"/>
<evidence type="ECO:0000313" key="2">
    <source>
        <dbReference type="Proteomes" id="UP000004910"/>
    </source>
</evidence>
<dbReference type="EMBL" id="ABIK02000015">
    <property type="protein sequence ID" value="EDS73927.1"/>
    <property type="molecule type" value="Genomic_DNA"/>
</dbReference>
<proteinExistence type="predicted"/>
<gene>
    <name evidence="1" type="ORF">CLOSPI_02352</name>
</gene>
<organism evidence="1 2">
    <name type="scientific">Thomasclavelia spiroformis DSM 1552</name>
    <dbReference type="NCBI Taxonomy" id="428126"/>
    <lineage>
        <taxon>Bacteria</taxon>
        <taxon>Bacillati</taxon>
        <taxon>Bacillota</taxon>
        <taxon>Erysipelotrichia</taxon>
        <taxon>Erysipelotrichales</taxon>
        <taxon>Coprobacillaceae</taxon>
        <taxon>Thomasclavelia</taxon>
    </lineage>
</organism>
<dbReference type="eggNOG" id="ENOG5033TU8">
    <property type="taxonomic scope" value="Bacteria"/>
</dbReference>
<reference evidence="1" key="1">
    <citation type="submission" date="2008-02" db="EMBL/GenBank/DDBJ databases">
        <authorList>
            <person name="Fulton L."/>
            <person name="Clifton S."/>
            <person name="Fulton B."/>
            <person name="Xu J."/>
            <person name="Minx P."/>
            <person name="Pepin K.H."/>
            <person name="Johnson M."/>
            <person name="Thiruvilangam P."/>
            <person name="Bhonagiri V."/>
            <person name="Nash W.E."/>
            <person name="Mardis E.R."/>
            <person name="Wilson R.K."/>
        </authorList>
    </citation>
    <scope>NUCLEOTIDE SEQUENCE [LARGE SCALE GENOMIC DNA]</scope>
    <source>
        <strain evidence="1">DSM 1552</strain>
    </source>
</reference>
<protein>
    <recommendedName>
        <fullName evidence="3">Lipoprotein</fullName>
    </recommendedName>
</protein>
<keyword evidence="2" id="KW-1185">Reference proteome</keyword>
<comment type="caution">
    <text evidence="1">The sequence shown here is derived from an EMBL/GenBank/DDBJ whole genome shotgun (WGS) entry which is preliminary data.</text>
</comment>